<evidence type="ECO:0000256" key="12">
    <source>
        <dbReference type="SAM" id="MobiDB-lite"/>
    </source>
</evidence>
<evidence type="ECO:0000256" key="3">
    <source>
        <dbReference type="ARBA" id="ARBA00022670"/>
    </source>
</evidence>
<keyword evidence="11" id="KW-0175">Coiled coil</keyword>
<keyword evidence="9" id="KW-0482">Metalloprotease</keyword>
<feature type="region of interest" description="Disordered" evidence="12">
    <location>
        <begin position="1"/>
        <end position="87"/>
    </location>
</feature>
<comment type="cofactor">
    <cofactor evidence="1">
        <name>Zn(2+)</name>
        <dbReference type="ChEBI" id="CHEBI:29105"/>
    </cofactor>
</comment>
<keyword evidence="8 10" id="KW-0694">RNA-binding</keyword>
<evidence type="ECO:0000256" key="10">
    <source>
        <dbReference type="PROSITE-ProRule" id="PRU00176"/>
    </source>
</evidence>
<feature type="domain" description="RRM" evidence="13">
    <location>
        <begin position="164"/>
        <end position="245"/>
    </location>
</feature>
<dbReference type="CDD" id="cd12333">
    <property type="entry name" value="RRM2_p54nrb_like"/>
    <property type="match status" value="1"/>
</dbReference>
<dbReference type="EMBL" id="LR787047">
    <property type="protein sequence ID" value="CAB3262909.1"/>
    <property type="molecule type" value="mRNA"/>
</dbReference>
<dbReference type="SUPFAM" id="SSF55486">
    <property type="entry name" value="Metalloproteases ('zincins'), catalytic domain"/>
    <property type="match status" value="1"/>
</dbReference>
<dbReference type="Pfam" id="PF08075">
    <property type="entry name" value="NOPS"/>
    <property type="match status" value="1"/>
</dbReference>
<dbReference type="InterPro" id="IPR024079">
    <property type="entry name" value="MetalloPept_cat_dom_sf"/>
</dbReference>
<dbReference type="GO" id="GO:0003723">
    <property type="term" value="F:RNA binding"/>
    <property type="evidence" value="ECO:0007669"/>
    <property type="project" value="UniProtKB-UniRule"/>
</dbReference>
<dbReference type="Gene3D" id="3.40.390.10">
    <property type="entry name" value="Collagenase (Catalytic Domain)"/>
    <property type="match status" value="1"/>
</dbReference>
<dbReference type="Pfam" id="PF00076">
    <property type="entry name" value="RRM_1"/>
    <property type="match status" value="2"/>
</dbReference>
<dbReference type="SUPFAM" id="SSF54928">
    <property type="entry name" value="RNA-binding domain, RBD"/>
    <property type="match status" value="1"/>
</dbReference>
<dbReference type="InterPro" id="IPR035979">
    <property type="entry name" value="RBD_domain_sf"/>
</dbReference>
<dbReference type="InterPro" id="IPR012975">
    <property type="entry name" value="NOPS"/>
</dbReference>
<dbReference type="Gene3D" id="3.30.70.330">
    <property type="match status" value="2"/>
</dbReference>
<organism evidence="14">
    <name type="scientific">Phallusia mammillata</name>
    <dbReference type="NCBI Taxonomy" id="59560"/>
    <lineage>
        <taxon>Eukaryota</taxon>
        <taxon>Metazoa</taxon>
        <taxon>Chordata</taxon>
        <taxon>Tunicata</taxon>
        <taxon>Ascidiacea</taxon>
        <taxon>Phlebobranchia</taxon>
        <taxon>Ascidiidae</taxon>
        <taxon>Phallusia</taxon>
    </lineage>
</organism>
<dbReference type="CDD" id="cd12332">
    <property type="entry name" value="RRM1_p54nrb_like"/>
    <property type="match status" value="1"/>
</dbReference>
<evidence type="ECO:0000256" key="5">
    <source>
        <dbReference type="ARBA" id="ARBA00022737"/>
    </source>
</evidence>
<feature type="compositionally biased region" description="Basic and acidic residues" evidence="12">
    <location>
        <begin position="19"/>
        <end position="39"/>
    </location>
</feature>
<gene>
    <name evidence="14" type="primary">LOC100184998</name>
</gene>
<dbReference type="PROSITE" id="PS50102">
    <property type="entry name" value="RRM"/>
    <property type="match status" value="2"/>
</dbReference>
<keyword evidence="5" id="KW-0677">Repeat</keyword>
<feature type="compositionally biased region" description="Basic and acidic residues" evidence="12">
    <location>
        <begin position="46"/>
        <end position="55"/>
    </location>
</feature>
<dbReference type="GO" id="GO:0016607">
    <property type="term" value="C:nuclear speck"/>
    <property type="evidence" value="ECO:0007669"/>
    <property type="project" value="UniProtKB-SubCell"/>
</dbReference>
<dbReference type="PANTHER" id="PTHR15910">
    <property type="entry name" value="ARCHAEMETZINCIN"/>
    <property type="match status" value="1"/>
</dbReference>
<dbReference type="GO" id="GO:0006508">
    <property type="term" value="P:proteolysis"/>
    <property type="evidence" value="ECO:0007669"/>
    <property type="project" value="UniProtKB-KW"/>
</dbReference>
<comment type="subcellular location">
    <subcellularLocation>
        <location evidence="2">Nucleus speckle</location>
    </subcellularLocation>
</comment>
<evidence type="ECO:0000256" key="11">
    <source>
        <dbReference type="SAM" id="Coils"/>
    </source>
</evidence>
<evidence type="ECO:0000256" key="6">
    <source>
        <dbReference type="ARBA" id="ARBA00022801"/>
    </source>
</evidence>
<dbReference type="GO" id="GO:0008237">
    <property type="term" value="F:metallopeptidase activity"/>
    <property type="evidence" value="ECO:0007669"/>
    <property type="project" value="UniProtKB-KW"/>
</dbReference>
<dbReference type="AlphaFoldDB" id="A0A6F9DIE0"/>
<dbReference type="Gene3D" id="6.10.250.1170">
    <property type="match status" value="1"/>
</dbReference>
<dbReference type="InterPro" id="IPR000504">
    <property type="entry name" value="RRM_dom"/>
</dbReference>
<keyword evidence="4" id="KW-0479">Metal-binding</keyword>
<dbReference type="SMART" id="SM00360">
    <property type="entry name" value="RRM"/>
    <property type="match status" value="2"/>
</dbReference>
<dbReference type="GO" id="GO:0046872">
    <property type="term" value="F:metal ion binding"/>
    <property type="evidence" value="ECO:0007669"/>
    <property type="project" value="UniProtKB-KW"/>
</dbReference>
<evidence type="ECO:0000256" key="2">
    <source>
        <dbReference type="ARBA" id="ARBA00004324"/>
    </source>
</evidence>
<keyword evidence="6" id="KW-0378">Hydrolase</keyword>
<dbReference type="CDD" id="cd12931">
    <property type="entry name" value="eNOPS_SF"/>
    <property type="match status" value="1"/>
</dbReference>
<dbReference type="Pfam" id="PF07998">
    <property type="entry name" value="Peptidase_M54"/>
    <property type="match status" value="1"/>
</dbReference>
<feature type="coiled-coil region" evidence="11">
    <location>
        <begin position="298"/>
        <end position="371"/>
    </location>
</feature>
<keyword evidence="7" id="KW-0862">Zinc</keyword>
<evidence type="ECO:0000256" key="7">
    <source>
        <dbReference type="ARBA" id="ARBA00022833"/>
    </source>
</evidence>
<name>A0A6F9DIE0_9ASCI</name>
<dbReference type="FunFam" id="3.30.70.330:FF:000043">
    <property type="entry name" value="paraspeckle component 1 isoform X1"/>
    <property type="match status" value="1"/>
</dbReference>
<dbReference type="InterPro" id="IPR012962">
    <property type="entry name" value="Pept_M54_archaemetzincn"/>
</dbReference>
<evidence type="ECO:0000256" key="4">
    <source>
        <dbReference type="ARBA" id="ARBA00022723"/>
    </source>
</evidence>
<dbReference type="PANTHER" id="PTHR15910:SF1">
    <property type="entry name" value="ARCHAEMETZINCIN-2"/>
    <property type="match status" value="1"/>
</dbReference>
<evidence type="ECO:0000256" key="9">
    <source>
        <dbReference type="ARBA" id="ARBA00023049"/>
    </source>
</evidence>
<sequence>MPANRPSGGGRYFNNPKKPSKEHNGSPAMKREKAEHVKAEVMQSPKSDKVHKEKPAPSPRPSPAEAQPTPAHAQNSGRMPPHEKKFTQRSRLFVGNLPLGMGEDAFKGLFTRFGEISETFINSDKGFGFVRMDTRANAEKAKWELDGTLLKNRPLRVRFATHGAALSVKNLSPYVSNELLGEAFSQFGQVERAIVIVDDRGRSTEKGIVEFARKSAAMKALQQIKDGCFLLTSSPRAIVACQREQEDSEDGLQERNMQKSPQFFQEREAPPRFAQPGTFEEEFARRWKALDDLEREQREQMEKSIQGAKEKLETEMENAIHEHKTMLMKQDLMRRQEELQRLEDARKRELDRRQQLEMAREEARKKELEEMHHRQDMLRAQIEGSFKQDPMGFPREFARSENSQAQAQAMLHDVIAQEMMGGQGGLGPAPVLSLTAKVRYFHHTQQDMQRLLGNYNNTSSLSQKFYRLAFKSCSSNICSCKGAENILVPADDIFTRLIPCPKSVDCQTFGQWKQHVALSKFNRQLERFKTNPPQLKLCLLPVGPFPDFIKNFQIPGRCKSLWALLADSLRIFFTGSTVEVLPERDISQMKVQGRIHDFTKKHQYLVTDFFPILKSEVPKDSFCIVAVTWDDLYPCKDLNFVLGQASFHHYCCVASFGRFDPTYLRGFKGNTEGITADDMKDITSINAPALWKLVKVLIHETCHVFGLNHCAMFACLMNASCSSEEALNQPLLLCPLCMRKIHHACSMWPTTKNLFEINSHLASMWQFLKFIFESLPGSTECQITSDRLNSTLHLIESLLNI</sequence>
<proteinExistence type="evidence at transcript level"/>
<feature type="domain" description="RRM" evidence="13">
    <location>
        <begin position="90"/>
        <end position="162"/>
    </location>
</feature>
<evidence type="ECO:0000313" key="14">
    <source>
        <dbReference type="EMBL" id="CAB3262909.1"/>
    </source>
</evidence>
<accession>A0A6F9DIE0</accession>
<keyword evidence="3" id="KW-0645">Protease</keyword>
<dbReference type="CDD" id="cd11375">
    <property type="entry name" value="Peptidase_M54"/>
    <property type="match status" value="1"/>
</dbReference>
<evidence type="ECO:0000259" key="13">
    <source>
        <dbReference type="PROSITE" id="PS50102"/>
    </source>
</evidence>
<reference evidence="14" key="1">
    <citation type="submission" date="2020-04" db="EMBL/GenBank/DDBJ databases">
        <authorList>
            <person name="Neveu A P."/>
        </authorList>
    </citation>
    <scope>NUCLEOTIDE SEQUENCE</scope>
    <source>
        <tissue evidence="14">Whole embryo</tissue>
    </source>
</reference>
<evidence type="ECO:0000256" key="8">
    <source>
        <dbReference type="ARBA" id="ARBA00022884"/>
    </source>
</evidence>
<dbReference type="InterPro" id="IPR012677">
    <property type="entry name" value="Nucleotide-bd_a/b_plait_sf"/>
</dbReference>
<protein>
    <submittedName>
        <fullName evidence="14">Uncharacterized protein LOC100184998</fullName>
    </submittedName>
</protein>
<evidence type="ECO:0000256" key="1">
    <source>
        <dbReference type="ARBA" id="ARBA00001947"/>
    </source>
</evidence>